<feature type="non-terminal residue" evidence="1">
    <location>
        <position position="1"/>
    </location>
</feature>
<proteinExistence type="predicted"/>
<organism evidence="1">
    <name type="scientific">marine sediment metagenome</name>
    <dbReference type="NCBI Taxonomy" id="412755"/>
    <lineage>
        <taxon>unclassified sequences</taxon>
        <taxon>metagenomes</taxon>
        <taxon>ecological metagenomes</taxon>
    </lineage>
</organism>
<name>X1FBA7_9ZZZZ</name>
<dbReference type="EMBL" id="BART01040519">
    <property type="protein sequence ID" value="GAH29840.1"/>
    <property type="molecule type" value="Genomic_DNA"/>
</dbReference>
<gene>
    <name evidence="1" type="ORF">S01H4_65891</name>
</gene>
<evidence type="ECO:0000313" key="1">
    <source>
        <dbReference type="EMBL" id="GAH29840.1"/>
    </source>
</evidence>
<reference evidence="1" key="1">
    <citation type="journal article" date="2014" name="Front. Microbiol.">
        <title>High frequency of phylogenetically diverse reductive dehalogenase-homologous genes in deep subseafloor sedimentary metagenomes.</title>
        <authorList>
            <person name="Kawai M."/>
            <person name="Futagami T."/>
            <person name="Toyoda A."/>
            <person name="Takaki Y."/>
            <person name="Nishi S."/>
            <person name="Hori S."/>
            <person name="Arai W."/>
            <person name="Tsubouchi T."/>
            <person name="Morono Y."/>
            <person name="Uchiyama I."/>
            <person name="Ito T."/>
            <person name="Fujiyama A."/>
            <person name="Inagaki F."/>
            <person name="Takami H."/>
        </authorList>
    </citation>
    <scope>NUCLEOTIDE SEQUENCE</scope>
    <source>
        <strain evidence="1">Expedition CK06-06</strain>
    </source>
</reference>
<accession>X1FBA7</accession>
<sequence length="40" mass="4650">HTYTYMYTYIDKVSKLSRDLAFMSNAFTATSKVEVLVKKV</sequence>
<dbReference type="AlphaFoldDB" id="X1FBA7"/>
<comment type="caution">
    <text evidence="1">The sequence shown here is derived from an EMBL/GenBank/DDBJ whole genome shotgun (WGS) entry which is preliminary data.</text>
</comment>
<protein>
    <submittedName>
        <fullName evidence="1">Uncharacterized protein</fullName>
    </submittedName>
</protein>